<dbReference type="RefSeq" id="WP_135481886.1">
    <property type="nucleotide sequence ID" value="NZ_SIJK02000095.1"/>
</dbReference>
<comment type="caution">
    <text evidence="3">The sequence shown here is derived from an EMBL/GenBank/DDBJ whole genome shotgun (WGS) entry which is preliminary data.</text>
</comment>
<dbReference type="Proteomes" id="UP001193081">
    <property type="component" value="Unassembled WGS sequence"/>
</dbReference>
<evidence type="ECO:0000313" key="4">
    <source>
        <dbReference type="Proteomes" id="UP001193081"/>
    </source>
</evidence>
<feature type="domain" description="Transposase DDE" evidence="2">
    <location>
        <begin position="432"/>
        <end position="550"/>
    </location>
</feature>
<dbReference type="PANTHER" id="PTHR35604:SF2">
    <property type="entry name" value="TRANSPOSASE INSH FOR INSERTION SEQUENCE ELEMENT IS5A-RELATED"/>
    <property type="match status" value="1"/>
</dbReference>
<dbReference type="InterPro" id="IPR008490">
    <property type="entry name" value="Transposase_InsH_N"/>
</dbReference>
<dbReference type="Pfam" id="PF05598">
    <property type="entry name" value="DUF772"/>
    <property type="match status" value="1"/>
</dbReference>
<dbReference type="PANTHER" id="PTHR35604">
    <property type="entry name" value="TRANSPOSASE INSH FOR INSERTION SEQUENCE ELEMENT IS5A-RELATED"/>
    <property type="match status" value="1"/>
</dbReference>
<reference evidence="3 4" key="1">
    <citation type="submission" date="2021-03" db="EMBL/GenBank/DDBJ databases">
        <authorList>
            <person name="Grouzdev D.S."/>
        </authorList>
    </citation>
    <scope>NUCLEOTIDE SEQUENCE [LARGE SCALE GENOMIC DNA]</scope>
    <source>
        <strain evidence="3 4">M50-1</strain>
    </source>
</reference>
<evidence type="ECO:0000259" key="2">
    <source>
        <dbReference type="Pfam" id="PF13751"/>
    </source>
</evidence>
<protein>
    <submittedName>
        <fullName evidence="3">Transposase</fullName>
    </submittedName>
</protein>
<feature type="domain" description="Transposase InsH N-terminal" evidence="1">
    <location>
        <begin position="52"/>
        <end position="143"/>
    </location>
</feature>
<dbReference type="EMBL" id="SIJK02000095">
    <property type="protein sequence ID" value="MBP1468786.1"/>
    <property type="molecule type" value="Genomic_DNA"/>
</dbReference>
<proteinExistence type="predicted"/>
<organism evidence="3 4">
    <name type="scientific">Candidatus Chloroploca mongolica</name>
    <dbReference type="NCBI Taxonomy" id="2528176"/>
    <lineage>
        <taxon>Bacteria</taxon>
        <taxon>Bacillati</taxon>
        <taxon>Chloroflexota</taxon>
        <taxon>Chloroflexia</taxon>
        <taxon>Chloroflexales</taxon>
        <taxon>Chloroflexineae</taxon>
        <taxon>Oscillochloridaceae</taxon>
        <taxon>Candidatus Chloroploca</taxon>
    </lineage>
</organism>
<evidence type="ECO:0000259" key="1">
    <source>
        <dbReference type="Pfam" id="PF05598"/>
    </source>
</evidence>
<dbReference type="InterPro" id="IPR025668">
    <property type="entry name" value="Tnp_DDE_dom"/>
</dbReference>
<name>A0ABS4DH55_9CHLR</name>
<accession>A0ABS4DH55</accession>
<sequence>MLPILPPILRAGTPDLPAVPRWLQGWIIMFLGPILVWAETTILRRIFTTTVRDHPLVRIGLAYDPAAVVAACAAYRHPEGAPGAPPTFTLEQLVRAEIVRTWAEGCSDRALAWHLASNLVVRWFVGLSLFAPQLPDHTTLARFHGWMRQHVPDALFRDVLTFLDHVDPEDAATTPQIVDTFAMQSPVAPSVSPAALLRHLTLRLLLLLRQRGPATLTAALEALDLTPFTQKPKPARSAAARHARLQTTVALVARVVTTVTAQLDTLDPVVSPLVRAFLADLAKVQADELTTDDAGVVTERPAKERGSRRIASAVDREATFRKHEGSPAVLGSNAIISTTRTRIRACVIVTGCTPDSVAPAAVLQQQQDAGAPLPEIIVMDGAAGWGKTRAEVHTRSDGQTSLVAPIPQGGGSDPARFSVADFQVDFARMTCTCPGGIVSTMVYPSSSADGISFRFRASDCAGCDEYGQCRDPKAKPDSHRTVFISDYHHHMREARRVNQSDEGKALLHDRWRVEPTIAWLTRYQGCRRARCIGLAAAQFELSQACAVRNLLSWLHRHPRRAAA</sequence>
<keyword evidence="4" id="KW-1185">Reference proteome</keyword>
<dbReference type="Pfam" id="PF13751">
    <property type="entry name" value="DDE_Tnp_1_6"/>
    <property type="match status" value="1"/>
</dbReference>
<evidence type="ECO:0000313" key="3">
    <source>
        <dbReference type="EMBL" id="MBP1468786.1"/>
    </source>
</evidence>
<gene>
    <name evidence="3" type="ORF">EYB53_023955</name>
</gene>